<gene>
    <name evidence="3" type="ORF">PgNI_00564</name>
</gene>
<dbReference type="AlphaFoldDB" id="A0A6P8BHN4"/>
<protein>
    <submittedName>
        <fullName evidence="3">Uncharacterized protein</fullName>
    </submittedName>
</protein>
<accession>A0A6P8BHN4</accession>
<organism evidence="2 3">
    <name type="scientific">Pyricularia grisea</name>
    <name type="common">Crabgrass-specific blast fungus</name>
    <name type="synonym">Magnaporthe grisea</name>
    <dbReference type="NCBI Taxonomy" id="148305"/>
    <lineage>
        <taxon>Eukaryota</taxon>
        <taxon>Fungi</taxon>
        <taxon>Dikarya</taxon>
        <taxon>Ascomycota</taxon>
        <taxon>Pezizomycotina</taxon>
        <taxon>Sordariomycetes</taxon>
        <taxon>Sordariomycetidae</taxon>
        <taxon>Magnaporthales</taxon>
        <taxon>Pyriculariaceae</taxon>
        <taxon>Pyricularia</taxon>
    </lineage>
</organism>
<evidence type="ECO:0000256" key="1">
    <source>
        <dbReference type="SAM" id="Phobius"/>
    </source>
</evidence>
<keyword evidence="1" id="KW-0812">Transmembrane</keyword>
<dbReference type="RefSeq" id="XP_030986662.1">
    <property type="nucleotide sequence ID" value="XM_031120642.1"/>
</dbReference>
<reference evidence="3" key="3">
    <citation type="submission" date="2025-08" db="UniProtKB">
        <authorList>
            <consortium name="RefSeq"/>
        </authorList>
    </citation>
    <scope>IDENTIFICATION</scope>
    <source>
        <strain evidence="3">NI907</strain>
    </source>
</reference>
<feature type="non-terminal residue" evidence="3">
    <location>
        <position position="86"/>
    </location>
</feature>
<name>A0A6P8BHN4_PYRGI</name>
<dbReference type="GeneID" id="41955556"/>
<reference evidence="3" key="1">
    <citation type="journal article" date="2019" name="Mol. Biol. Evol.">
        <title>Blast fungal genomes show frequent chromosomal changes, gene gains and losses, and effector gene turnover.</title>
        <authorList>
            <person name="Gomez Luciano L.B."/>
            <person name="Jason Tsai I."/>
            <person name="Chuma I."/>
            <person name="Tosa Y."/>
            <person name="Chen Y.H."/>
            <person name="Li J.Y."/>
            <person name="Li M.Y."/>
            <person name="Jade Lu M.Y."/>
            <person name="Nakayashiki H."/>
            <person name="Li W.H."/>
        </authorList>
    </citation>
    <scope>NUCLEOTIDE SEQUENCE</scope>
    <source>
        <strain evidence="3">NI907</strain>
    </source>
</reference>
<evidence type="ECO:0000313" key="3">
    <source>
        <dbReference type="RefSeq" id="XP_030986662.1"/>
    </source>
</evidence>
<dbReference type="KEGG" id="pgri:PgNI_00564"/>
<keyword evidence="1" id="KW-0472">Membrane</keyword>
<feature type="transmembrane region" description="Helical" evidence="1">
    <location>
        <begin position="12"/>
        <end position="31"/>
    </location>
</feature>
<keyword evidence="1" id="KW-1133">Transmembrane helix</keyword>
<evidence type="ECO:0000313" key="2">
    <source>
        <dbReference type="Proteomes" id="UP000515153"/>
    </source>
</evidence>
<reference evidence="3" key="2">
    <citation type="submission" date="2019-10" db="EMBL/GenBank/DDBJ databases">
        <authorList>
            <consortium name="NCBI Genome Project"/>
        </authorList>
    </citation>
    <scope>NUCLEOTIDE SEQUENCE</scope>
    <source>
        <strain evidence="3">NI907</strain>
    </source>
</reference>
<proteinExistence type="predicted"/>
<sequence>MVAHGGVVTRSKISFILGAIVNPFVLIRFGIARLHLTPATLEAHWELVRRRGTDLSEGSVARLTVELDHGPGLDTVEPVGKPLVDY</sequence>
<keyword evidence="2" id="KW-1185">Reference proteome</keyword>
<dbReference type="Proteomes" id="UP000515153">
    <property type="component" value="Unplaced"/>
</dbReference>